<dbReference type="PRINTS" id="PR00237">
    <property type="entry name" value="GPCRRHODOPSN"/>
</dbReference>
<evidence type="ECO:0000256" key="22">
    <source>
        <dbReference type="RuleBase" id="RU004951"/>
    </source>
</evidence>
<dbReference type="PRINTS" id="PR00575">
    <property type="entry name" value="OPSINREDGRN"/>
</dbReference>
<sequence>MGNVPSLTGSKDSFLQPWPKGLQVNRHRNTMRIAPMQASSPIPTATAPESPFDGPNYHIAPRWVYHFTSIWMILVVIASVFTNGLVLAATMRFKKLRHPLNWILVNLAVADLAETIIASTISVVNQIYGYFVLGHPLCVIEGYIVSLCGITGLWSLAIISWERWLVVCKPFGNLRFDAKLATVGIIFSWVWAAMWTAPPIFGWSRYCEMESEMESEMEMTCPFLEDSVREQSCLCRSLAQYSPPKEHNLQNTYIPSAGVAKQQKESESTQKAEKEVTRMVVVMVFAYCLCWGPYTFFACFATAHPGYAFHPLVASLPSYFAKSATIYNPIIYVFMNRQESTPPWISSSKKLKAALERNPCEKQETSPVCQYSWETSTLLEEYGELWYMISSGVQTETRQILSPAGPWFLCPDGSDRLEI</sequence>
<keyword evidence="10 22" id="KW-1133">Transmembrane helix</keyword>
<dbReference type="InterPro" id="IPR017452">
    <property type="entry name" value="GPCR_Rhodpsn_7TM"/>
</dbReference>
<evidence type="ECO:0000256" key="3">
    <source>
        <dbReference type="ARBA" id="ARBA00011827"/>
    </source>
</evidence>
<keyword evidence="9 22" id="KW-0681">Retinal protein</keyword>
<feature type="domain" description="G-protein coupled receptors family 1 profile" evidence="23">
    <location>
        <begin position="82"/>
        <end position="332"/>
    </location>
</feature>
<evidence type="ECO:0000256" key="5">
    <source>
        <dbReference type="ARBA" id="ARBA00022543"/>
    </source>
</evidence>
<dbReference type="PROSITE" id="PS00237">
    <property type="entry name" value="G_PROTEIN_RECEP_F1_1"/>
    <property type="match status" value="1"/>
</dbReference>
<evidence type="ECO:0000256" key="21">
    <source>
        <dbReference type="ARBA" id="ARBA00032121"/>
    </source>
</evidence>
<comment type="similarity">
    <text evidence="22">Belongs to the G-protein coupled receptor 1 family. Opsin subfamily.</text>
</comment>
<evidence type="ECO:0000256" key="10">
    <source>
        <dbReference type="ARBA" id="ARBA00022989"/>
    </source>
</evidence>
<evidence type="ECO:0000256" key="7">
    <source>
        <dbReference type="ARBA" id="ARBA00022606"/>
    </source>
</evidence>
<keyword evidence="5 22" id="KW-0600">Photoreceptor protein</keyword>
<dbReference type="InterPro" id="IPR000276">
    <property type="entry name" value="GPCR_Rhodpsn"/>
</dbReference>
<dbReference type="PRINTS" id="PR00238">
    <property type="entry name" value="OPSIN"/>
</dbReference>
<evidence type="ECO:0000256" key="12">
    <source>
        <dbReference type="ARBA" id="ARBA00023040"/>
    </source>
</evidence>
<comment type="caution">
    <text evidence="24">The sequence shown here is derived from an EMBL/GenBank/DDBJ whole genome shotgun (WGS) entry which is preliminary data.</text>
</comment>
<gene>
    <name evidence="24" type="ORF">APTSU1_001812600</name>
</gene>
<dbReference type="InterPro" id="IPR027430">
    <property type="entry name" value="Retinal_BS"/>
</dbReference>
<feature type="transmembrane region" description="Helical" evidence="22">
    <location>
        <begin position="140"/>
        <end position="159"/>
    </location>
</feature>
<dbReference type="SUPFAM" id="SSF81321">
    <property type="entry name" value="Family A G protein-coupled receptor-like"/>
    <property type="match status" value="1"/>
</dbReference>
<evidence type="ECO:0000256" key="14">
    <source>
        <dbReference type="ARBA" id="ARBA00023157"/>
    </source>
</evidence>
<evidence type="ECO:0000256" key="16">
    <source>
        <dbReference type="ARBA" id="ARBA00023180"/>
    </source>
</evidence>
<evidence type="ECO:0000256" key="18">
    <source>
        <dbReference type="ARBA" id="ARBA00023305"/>
    </source>
</evidence>
<dbReference type="InterPro" id="IPR050125">
    <property type="entry name" value="GPCR_opsins"/>
</dbReference>
<organism evidence="24 25">
    <name type="scientific">Apodemus speciosus</name>
    <name type="common">Large Japanese field mouse</name>
    <dbReference type="NCBI Taxonomy" id="105296"/>
    <lineage>
        <taxon>Eukaryota</taxon>
        <taxon>Metazoa</taxon>
        <taxon>Chordata</taxon>
        <taxon>Craniata</taxon>
        <taxon>Vertebrata</taxon>
        <taxon>Euteleostomi</taxon>
        <taxon>Mammalia</taxon>
        <taxon>Eutheria</taxon>
        <taxon>Euarchontoglires</taxon>
        <taxon>Glires</taxon>
        <taxon>Rodentia</taxon>
        <taxon>Myomorpha</taxon>
        <taxon>Muroidea</taxon>
        <taxon>Muridae</taxon>
        <taxon>Murinae</taxon>
        <taxon>Apodemus</taxon>
    </lineage>
</organism>
<evidence type="ECO:0000256" key="20">
    <source>
        <dbReference type="ARBA" id="ARBA00030252"/>
    </source>
</evidence>
<evidence type="ECO:0000313" key="24">
    <source>
        <dbReference type="EMBL" id="GAB1302885.1"/>
    </source>
</evidence>
<evidence type="ECO:0000256" key="4">
    <source>
        <dbReference type="ARBA" id="ARBA00013584"/>
    </source>
</evidence>
<dbReference type="PANTHER" id="PTHR24240">
    <property type="entry name" value="OPSIN"/>
    <property type="match status" value="1"/>
</dbReference>
<evidence type="ECO:0000256" key="11">
    <source>
        <dbReference type="ARBA" id="ARBA00022991"/>
    </source>
</evidence>
<dbReference type="PROSITE" id="PS50262">
    <property type="entry name" value="G_PROTEIN_RECEP_F1_2"/>
    <property type="match status" value="1"/>
</dbReference>
<dbReference type="PROSITE" id="PS00238">
    <property type="entry name" value="OPSIN"/>
    <property type="match status" value="1"/>
</dbReference>
<keyword evidence="25" id="KW-1185">Reference proteome</keyword>
<keyword evidence="14" id="KW-1015">Disulfide bond</keyword>
<dbReference type="EMBL" id="BAAFST010000020">
    <property type="protein sequence ID" value="GAB1302885.1"/>
    <property type="molecule type" value="Genomic_DNA"/>
</dbReference>
<comment type="function">
    <text evidence="1">Visual pigments are the light-absorbing molecules that mediate vision. They consist of an apoprotein, opsin, covalently linked to cis-retinal. May increase spectral sensitivity in dim light.</text>
</comment>
<reference evidence="24 25" key="1">
    <citation type="submission" date="2024-08" db="EMBL/GenBank/DDBJ databases">
        <title>The draft genome of Apodemus speciosus.</title>
        <authorList>
            <person name="Nabeshima K."/>
            <person name="Suzuki S."/>
            <person name="Onuma M."/>
        </authorList>
    </citation>
    <scope>NUCLEOTIDE SEQUENCE [LARGE SCALE GENOMIC DNA]</scope>
    <source>
        <strain evidence="24">IB14-021</strain>
    </source>
</reference>
<evidence type="ECO:0000256" key="9">
    <source>
        <dbReference type="ARBA" id="ARBA00022925"/>
    </source>
</evidence>
<dbReference type="InterPro" id="IPR001760">
    <property type="entry name" value="Opsin"/>
</dbReference>
<evidence type="ECO:0000256" key="15">
    <source>
        <dbReference type="ARBA" id="ARBA00023170"/>
    </source>
</evidence>
<evidence type="ECO:0000256" key="6">
    <source>
        <dbReference type="ARBA" id="ARBA00022553"/>
    </source>
</evidence>
<keyword evidence="18" id="KW-0844">Vision</keyword>
<comment type="subcellular location">
    <subcellularLocation>
        <location evidence="2 22">Membrane</location>
        <topology evidence="2 22">Multi-pass membrane protein</topology>
    </subcellularLocation>
</comment>
<keyword evidence="7 22" id="KW-0716">Sensory transduction</keyword>
<dbReference type="Gene3D" id="1.20.1070.10">
    <property type="entry name" value="Rhodopsin 7-helix transmembrane proteins"/>
    <property type="match status" value="1"/>
</dbReference>
<proteinExistence type="inferred from homology"/>
<evidence type="ECO:0000256" key="17">
    <source>
        <dbReference type="ARBA" id="ARBA00023224"/>
    </source>
</evidence>
<keyword evidence="16" id="KW-0325">Glycoprotein</keyword>
<evidence type="ECO:0000256" key="1">
    <source>
        <dbReference type="ARBA" id="ARBA00002784"/>
    </source>
</evidence>
<evidence type="ECO:0000256" key="8">
    <source>
        <dbReference type="ARBA" id="ARBA00022692"/>
    </source>
</evidence>
<dbReference type="InterPro" id="IPR000378">
    <property type="entry name" value="Opsin_red/grn"/>
</dbReference>
<keyword evidence="15 22" id="KW-0675">Receptor</keyword>
<accession>A0ABQ0FUH6</accession>
<keyword evidence="8 22" id="KW-0812">Transmembrane</keyword>
<comment type="subunit">
    <text evidence="3">Monomer. Homodimer. Homotetramer.</text>
</comment>
<evidence type="ECO:0000313" key="25">
    <source>
        <dbReference type="Proteomes" id="UP001623349"/>
    </source>
</evidence>
<evidence type="ECO:0000256" key="2">
    <source>
        <dbReference type="ARBA" id="ARBA00004141"/>
    </source>
</evidence>
<evidence type="ECO:0000256" key="13">
    <source>
        <dbReference type="ARBA" id="ARBA00023136"/>
    </source>
</evidence>
<feature type="transmembrane region" description="Helical" evidence="22">
    <location>
        <begin position="103"/>
        <end position="128"/>
    </location>
</feature>
<keyword evidence="17 22" id="KW-0807">Transducer</keyword>
<name>A0ABQ0FUH6_APOSI</name>
<dbReference type="Pfam" id="PF00001">
    <property type="entry name" value="7tm_1"/>
    <property type="match status" value="1"/>
</dbReference>
<keyword evidence="6" id="KW-0597">Phosphoprotein</keyword>
<evidence type="ECO:0000259" key="23">
    <source>
        <dbReference type="PROSITE" id="PS50262"/>
    </source>
</evidence>
<comment type="caution">
    <text evidence="22">Lacks conserved residue(s) required for the propagation of feature annotation.</text>
</comment>
<keyword evidence="11 22" id="KW-0157">Chromophore</keyword>
<feature type="transmembrane region" description="Helical" evidence="22">
    <location>
        <begin position="70"/>
        <end position="91"/>
    </location>
</feature>
<feature type="transmembrane region" description="Helical" evidence="22">
    <location>
        <begin position="180"/>
        <end position="203"/>
    </location>
</feature>
<keyword evidence="12 22" id="KW-0297">G-protein coupled receptor</keyword>
<dbReference type="Proteomes" id="UP001623349">
    <property type="component" value="Unassembled WGS sequence"/>
</dbReference>
<keyword evidence="13 22" id="KW-0472">Membrane</keyword>
<protein>
    <recommendedName>
        <fullName evidence="4">Medium-wave-sensitive opsin 1</fullName>
    </recommendedName>
    <alternativeName>
        <fullName evidence="19">Green cone photoreceptor pigment</fullName>
    </alternativeName>
    <alternativeName>
        <fullName evidence="21">Green-sensitive opsin</fullName>
    </alternativeName>
    <alternativeName>
        <fullName evidence="20">Medium wavelength-sensitive cone opsin</fullName>
    </alternativeName>
</protein>
<evidence type="ECO:0000256" key="19">
    <source>
        <dbReference type="ARBA" id="ARBA00029929"/>
    </source>
</evidence>